<dbReference type="EMBL" id="OA882577">
    <property type="protein sequence ID" value="CAD7276051.1"/>
    <property type="molecule type" value="Genomic_DNA"/>
</dbReference>
<evidence type="ECO:0000313" key="3">
    <source>
        <dbReference type="Proteomes" id="UP000678499"/>
    </source>
</evidence>
<dbReference type="PROSITE" id="PS50835">
    <property type="entry name" value="IG_LIKE"/>
    <property type="match status" value="1"/>
</dbReference>
<organism evidence="2">
    <name type="scientific">Notodromas monacha</name>
    <dbReference type="NCBI Taxonomy" id="399045"/>
    <lineage>
        <taxon>Eukaryota</taxon>
        <taxon>Metazoa</taxon>
        <taxon>Ecdysozoa</taxon>
        <taxon>Arthropoda</taxon>
        <taxon>Crustacea</taxon>
        <taxon>Oligostraca</taxon>
        <taxon>Ostracoda</taxon>
        <taxon>Podocopa</taxon>
        <taxon>Podocopida</taxon>
        <taxon>Cypridocopina</taxon>
        <taxon>Cypridoidea</taxon>
        <taxon>Cyprididae</taxon>
        <taxon>Notodromas</taxon>
    </lineage>
</organism>
<dbReference type="SUPFAM" id="SSF48726">
    <property type="entry name" value="Immunoglobulin"/>
    <property type="match status" value="1"/>
</dbReference>
<dbReference type="AlphaFoldDB" id="A0A7R9BK58"/>
<dbReference type="Proteomes" id="UP000678499">
    <property type="component" value="Unassembled WGS sequence"/>
</dbReference>
<evidence type="ECO:0000259" key="1">
    <source>
        <dbReference type="PROSITE" id="PS50835"/>
    </source>
</evidence>
<dbReference type="PANTHER" id="PTHR23279:SF46">
    <property type="entry name" value="DEFECTIVE PROBOSCIS EXTENSION RESPONSE 10, ISOFORM A-RELATED"/>
    <property type="match status" value="1"/>
</dbReference>
<dbReference type="InterPro" id="IPR013106">
    <property type="entry name" value="Ig_V-set"/>
</dbReference>
<reference evidence="2" key="1">
    <citation type="submission" date="2020-11" db="EMBL/GenBank/DDBJ databases">
        <authorList>
            <person name="Tran Van P."/>
        </authorList>
    </citation>
    <scope>NUCLEOTIDE SEQUENCE</scope>
</reference>
<dbReference type="InterPro" id="IPR013783">
    <property type="entry name" value="Ig-like_fold"/>
</dbReference>
<dbReference type="GO" id="GO:0050808">
    <property type="term" value="P:synapse organization"/>
    <property type="evidence" value="ECO:0007669"/>
    <property type="project" value="TreeGrafter"/>
</dbReference>
<evidence type="ECO:0000313" key="2">
    <source>
        <dbReference type="EMBL" id="CAD7276051.1"/>
    </source>
</evidence>
<gene>
    <name evidence="2" type="ORF">NMOB1V02_LOCUS3829</name>
</gene>
<dbReference type="Gene3D" id="2.60.40.10">
    <property type="entry name" value="Immunoglobulins"/>
    <property type="match status" value="1"/>
</dbReference>
<protein>
    <recommendedName>
        <fullName evidence="1">Ig-like domain-containing protein</fullName>
    </recommendedName>
</protein>
<accession>A0A7R9BK58</accession>
<proteinExistence type="predicted"/>
<feature type="domain" description="Ig-like" evidence="1">
    <location>
        <begin position="1"/>
        <end position="71"/>
    </location>
</feature>
<dbReference type="InterPro" id="IPR037448">
    <property type="entry name" value="Zig-8"/>
</dbReference>
<keyword evidence="3" id="KW-1185">Reference proteome</keyword>
<dbReference type="EMBL" id="CAJPEX010000540">
    <property type="protein sequence ID" value="CAG0916203.1"/>
    <property type="molecule type" value="Genomic_DNA"/>
</dbReference>
<dbReference type="GO" id="GO:0032589">
    <property type="term" value="C:neuron projection membrane"/>
    <property type="evidence" value="ECO:0007669"/>
    <property type="project" value="TreeGrafter"/>
</dbReference>
<dbReference type="Pfam" id="PF07686">
    <property type="entry name" value="V-set"/>
    <property type="match status" value="1"/>
</dbReference>
<dbReference type="InterPro" id="IPR007110">
    <property type="entry name" value="Ig-like_dom"/>
</dbReference>
<name>A0A7R9BK58_9CRUS</name>
<sequence>MAVTWIKQPHYNILTSGKRTFIRDDRFQALDGGRTGDWALQVKSVELGDGGTYECQISTGTGVISTYVNLSVMKPVATINGSKDRHVDLGSTITLQCTITKIMLSTYSALG</sequence>
<dbReference type="OrthoDB" id="10031887at2759"/>
<dbReference type="PANTHER" id="PTHR23279">
    <property type="entry name" value="DEFECTIVE PROBOSCIS EXTENSION RESPONSE DPR -RELATED"/>
    <property type="match status" value="1"/>
</dbReference>
<dbReference type="InterPro" id="IPR036179">
    <property type="entry name" value="Ig-like_dom_sf"/>
</dbReference>